<reference evidence="4" key="1">
    <citation type="journal article" date="2019" name="Int. J. Syst. Evol. Microbiol.">
        <title>The Global Catalogue of Microorganisms (GCM) 10K type strain sequencing project: providing services to taxonomists for standard genome sequencing and annotation.</title>
        <authorList>
            <consortium name="The Broad Institute Genomics Platform"/>
            <consortium name="The Broad Institute Genome Sequencing Center for Infectious Disease"/>
            <person name="Wu L."/>
            <person name="Ma J."/>
        </authorList>
    </citation>
    <scope>NUCLEOTIDE SEQUENCE [LARGE SCALE GENOMIC DNA]</scope>
    <source>
        <strain evidence="4">CCUG 56756</strain>
    </source>
</reference>
<evidence type="ECO:0000313" key="4">
    <source>
        <dbReference type="Proteomes" id="UP001597109"/>
    </source>
</evidence>
<keyword evidence="4" id="KW-1185">Reference proteome</keyword>
<evidence type="ECO:0000256" key="2">
    <source>
        <dbReference type="SAM" id="Phobius"/>
    </source>
</evidence>
<feature type="compositionally biased region" description="Low complexity" evidence="1">
    <location>
        <begin position="7"/>
        <end position="19"/>
    </location>
</feature>
<evidence type="ECO:0000256" key="1">
    <source>
        <dbReference type="SAM" id="MobiDB-lite"/>
    </source>
</evidence>
<dbReference type="RefSeq" id="WP_144840566.1">
    <property type="nucleotide sequence ID" value="NZ_JBHTKI010000002.1"/>
</dbReference>
<keyword evidence="2" id="KW-0812">Transmembrane</keyword>
<feature type="transmembrane region" description="Helical" evidence="2">
    <location>
        <begin position="57"/>
        <end position="82"/>
    </location>
</feature>
<evidence type="ECO:0000313" key="3">
    <source>
        <dbReference type="EMBL" id="MFD1029997.1"/>
    </source>
</evidence>
<sequence>MNDKNQNDPQNQNDINQNEPQEREEYMRDSTDNLDRPPEKKEGLEAPKVKEMNKIKVGVAIFVVIVLIILGLGIGFDLFGLMD</sequence>
<gene>
    <name evidence="3" type="ORF">ACFQ1X_00900</name>
</gene>
<keyword evidence="2" id="KW-1133">Transmembrane helix</keyword>
<accession>A0ABW3L7B2</accession>
<protein>
    <submittedName>
        <fullName evidence="3">Uncharacterized protein</fullName>
    </submittedName>
</protein>
<dbReference type="Proteomes" id="UP001597109">
    <property type="component" value="Unassembled WGS sequence"/>
</dbReference>
<dbReference type="EMBL" id="JBHTKI010000002">
    <property type="protein sequence ID" value="MFD1029997.1"/>
    <property type="molecule type" value="Genomic_DNA"/>
</dbReference>
<keyword evidence="2" id="KW-0472">Membrane</keyword>
<proteinExistence type="predicted"/>
<comment type="caution">
    <text evidence="3">The sequence shown here is derived from an EMBL/GenBank/DDBJ whole genome shotgun (WGS) entry which is preliminary data.</text>
</comment>
<feature type="compositionally biased region" description="Basic and acidic residues" evidence="1">
    <location>
        <begin position="20"/>
        <end position="48"/>
    </location>
</feature>
<feature type="region of interest" description="Disordered" evidence="1">
    <location>
        <begin position="1"/>
        <end position="48"/>
    </location>
</feature>
<name>A0ABW3L7B2_9BACL</name>
<organism evidence="3 4">
    <name type="scientific">Metaplanococcus flavidus</name>
    <dbReference type="NCBI Taxonomy" id="569883"/>
    <lineage>
        <taxon>Bacteria</taxon>
        <taxon>Bacillati</taxon>
        <taxon>Bacillota</taxon>
        <taxon>Bacilli</taxon>
        <taxon>Bacillales</taxon>
        <taxon>Caryophanaceae</taxon>
        <taxon>Metaplanococcus</taxon>
    </lineage>
</organism>